<dbReference type="PANTHER" id="PTHR11920">
    <property type="entry name" value="GUANYLYL CYCLASE"/>
    <property type="match status" value="1"/>
</dbReference>
<evidence type="ECO:0000256" key="8">
    <source>
        <dbReference type="SAM" id="Coils"/>
    </source>
</evidence>
<dbReference type="CDD" id="cd07302">
    <property type="entry name" value="CHD"/>
    <property type="match status" value="1"/>
</dbReference>
<name>A0A1E5QEG0_9CYAN</name>
<dbReference type="GO" id="GO:0009190">
    <property type="term" value="P:cyclic nucleotide biosynthetic process"/>
    <property type="evidence" value="ECO:0007669"/>
    <property type="project" value="InterPro"/>
</dbReference>
<evidence type="ECO:0000256" key="2">
    <source>
        <dbReference type="ARBA" id="ARBA00022692"/>
    </source>
</evidence>
<dbReference type="AlphaFoldDB" id="A0A1E5QEG0"/>
<evidence type="ECO:0000256" key="7">
    <source>
        <dbReference type="RuleBase" id="RU000405"/>
    </source>
</evidence>
<feature type="domain" description="Guanylate cyclase" evidence="10">
    <location>
        <begin position="309"/>
        <end position="436"/>
    </location>
</feature>
<dbReference type="Pfam" id="PF11845">
    <property type="entry name" value="Tll0287-like"/>
    <property type="match status" value="1"/>
</dbReference>
<evidence type="ECO:0000256" key="3">
    <source>
        <dbReference type="ARBA" id="ARBA00022741"/>
    </source>
</evidence>
<keyword evidence="8" id="KW-0175">Coiled coil</keyword>
<dbReference type="SUPFAM" id="SSF55073">
    <property type="entry name" value="Nucleotide cyclase"/>
    <property type="match status" value="1"/>
</dbReference>
<dbReference type="Gene3D" id="3.30.70.1230">
    <property type="entry name" value="Nucleotide cyclase"/>
    <property type="match status" value="1"/>
</dbReference>
<dbReference type="InterPro" id="IPR018297">
    <property type="entry name" value="A/G_cyclase_CS"/>
</dbReference>
<feature type="transmembrane region" description="Helical" evidence="9">
    <location>
        <begin position="21"/>
        <end position="39"/>
    </location>
</feature>
<accession>A0A1E5QEG0</accession>
<keyword evidence="4 9" id="KW-1133">Transmembrane helix</keyword>
<organism evidence="11">
    <name type="scientific">Desertifilum tharense IPPAS B-1220</name>
    <dbReference type="NCBI Taxonomy" id="1781255"/>
    <lineage>
        <taxon>Bacteria</taxon>
        <taxon>Bacillati</taxon>
        <taxon>Cyanobacteriota</taxon>
        <taxon>Cyanophyceae</taxon>
        <taxon>Desertifilales</taxon>
        <taxon>Desertifilaceae</taxon>
        <taxon>Desertifilum</taxon>
    </lineage>
</organism>
<proteinExistence type="inferred from homology"/>
<dbReference type="EMBL" id="MJGC01000099">
    <property type="protein sequence ID" value="OEJ73052.1"/>
    <property type="molecule type" value="Genomic_DNA"/>
</dbReference>
<reference evidence="11" key="1">
    <citation type="submission" date="2016-09" db="EMBL/GenBank/DDBJ databases">
        <title>Draft genome of thermotolerant cyanobacterium Desertifilum sp. strain IPPAS B-1220.</title>
        <authorList>
            <person name="Sinetova M.A."/>
            <person name="Bolakhan K."/>
            <person name="Zayadan B.K."/>
            <person name="Mironov K.S."/>
            <person name="Ustinova V."/>
            <person name="Kupriyanova E.V."/>
            <person name="Sidorov R.A."/>
            <person name="Skrypnik A.N."/>
            <person name="Gogoleva N.E."/>
            <person name="Gogolev Y.V."/>
            <person name="Los D.A."/>
        </authorList>
    </citation>
    <scope>NUCLEOTIDE SEQUENCE [LARGE SCALE GENOMIC DNA]</scope>
    <source>
        <strain evidence="11">IPPAS B-1220</strain>
    </source>
</reference>
<comment type="caution">
    <text evidence="11">The sequence shown here is derived from an EMBL/GenBank/DDBJ whole genome shotgun (WGS) entry which is preliminary data.</text>
</comment>
<dbReference type="OrthoDB" id="456159at2"/>
<dbReference type="InterPro" id="IPR050401">
    <property type="entry name" value="Cyclic_nucleotide_synthase"/>
</dbReference>
<comment type="similarity">
    <text evidence="7">Belongs to the adenylyl cyclase class-4/guanylyl cyclase family.</text>
</comment>
<dbReference type="FunFam" id="3.30.70.1230:FF:000036">
    <property type="entry name" value="Adenylate/guanylate cyclase catalytic domain protein"/>
    <property type="match status" value="1"/>
</dbReference>
<dbReference type="Pfam" id="PF00211">
    <property type="entry name" value="Guanylate_cyc"/>
    <property type="match status" value="1"/>
</dbReference>
<dbReference type="SMART" id="SM00044">
    <property type="entry name" value="CYCc"/>
    <property type="match status" value="1"/>
</dbReference>
<keyword evidence="6 7" id="KW-0456">Lyase</keyword>
<evidence type="ECO:0000256" key="1">
    <source>
        <dbReference type="ARBA" id="ARBA00004370"/>
    </source>
</evidence>
<evidence type="ECO:0000313" key="11">
    <source>
        <dbReference type="EMBL" id="OEJ73052.1"/>
    </source>
</evidence>
<keyword evidence="3" id="KW-0547">Nucleotide-binding</keyword>
<evidence type="ECO:0000259" key="10">
    <source>
        <dbReference type="PROSITE" id="PS50125"/>
    </source>
</evidence>
<dbReference type="InterPro" id="IPR001054">
    <property type="entry name" value="A/G_cyclase"/>
</dbReference>
<evidence type="ECO:0000256" key="5">
    <source>
        <dbReference type="ARBA" id="ARBA00023136"/>
    </source>
</evidence>
<dbReference type="InterPro" id="IPR029787">
    <property type="entry name" value="Nucleotide_cyclase"/>
</dbReference>
<dbReference type="PANTHER" id="PTHR11920:SF335">
    <property type="entry name" value="GUANYLATE CYCLASE"/>
    <property type="match status" value="1"/>
</dbReference>
<keyword evidence="2 9" id="KW-0812">Transmembrane</keyword>
<protein>
    <submittedName>
        <fullName evidence="11">Adenylate/guanylate cyclase</fullName>
    </submittedName>
</protein>
<dbReference type="GO" id="GO:0004016">
    <property type="term" value="F:adenylate cyclase activity"/>
    <property type="evidence" value="ECO:0007669"/>
    <property type="project" value="UniProtKB-ARBA"/>
</dbReference>
<dbReference type="InterPro" id="IPR021796">
    <property type="entry name" value="Tll0287-like_dom"/>
</dbReference>
<gene>
    <name evidence="11" type="ORF">BH720_21090</name>
</gene>
<sequence>MGGFVNRLVNRWIRLLHKRTITVLAILFFAGVAGALWNMSRLSSQLIVSQAYQNAVVYARAIEEARTLYSSQAVNRVEDFHGVQVTHDYGTQPGAIPLPATYLIELGQSLSKNNLGMGVRLFSDYPFPWRQADGGARDEFEATAIAELRQRPEQPYFRVENVRGRRSLRYAQADILTASCVSCHNQHPDSPKRDWKVGDVRGVLEIIAPLDGFVAQTRSGLQETFLMLTLLSVLALTGIALVINRLRQTSQELEVRVVERTAQLQSANQELALEQAKSERLLLNVLPKSIAMQLKEGQQTIADWFAEVTILFADIVGFTELSSQVSAKELVNLLNAIFSAFDRLSDRYQLEKIKTIGDNYMVASGLPMARPDHAEAIAEMALAMQQEILRFNAEHRSQLSIRIGINTGPVVAGVIGTRKFIYDLWGDAVNTASRMESHGVPGMIQVSESTYQRLQNAYVWQARGRIPVKGKGEMNTYFLLGRKGDTDARPLKPSSSTLSQG</sequence>
<dbReference type="PROSITE" id="PS50125">
    <property type="entry name" value="GUANYLATE_CYCLASE_2"/>
    <property type="match status" value="1"/>
</dbReference>
<dbReference type="GO" id="GO:0016020">
    <property type="term" value="C:membrane"/>
    <property type="evidence" value="ECO:0007669"/>
    <property type="project" value="UniProtKB-SubCell"/>
</dbReference>
<dbReference type="GO" id="GO:0000166">
    <property type="term" value="F:nucleotide binding"/>
    <property type="evidence" value="ECO:0007669"/>
    <property type="project" value="UniProtKB-KW"/>
</dbReference>
<dbReference type="GO" id="GO:0035556">
    <property type="term" value="P:intracellular signal transduction"/>
    <property type="evidence" value="ECO:0007669"/>
    <property type="project" value="InterPro"/>
</dbReference>
<evidence type="ECO:0000256" key="9">
    <source>
        <dbReference type="SAM" id="Phobius"/>
    </source>
</evidence>
<comment type="subcellular location">
    <subcellularLocation>
        <location evidence="1">Membrane</location>
    </subcellularLocation>
</comment>
<evidence type="ECO:0000256" key="6">
    <source>
        <dbReference type="ARBA" id="ARBA00023239"/>
    </source>
</evidence>
<keyword evidence="5 9" id="KW-0472">Membrane</keyword>
<dbReference type="STRING" id="1781255.BH720_21090"/>
<feature type="coiled-coil region" evidence="8">
    <location>
        <begin position="250"/>
        <end position="284"/>
    </location>
</feature>
<evidence type="ECO:0000256" key="4">
    <source>
        <dbReference type="ARBA" id="ARBA00022989"/>
    </source>
</evidence>
<dbReference type="PROSITE" id="PS00452">
    <property type="entry name" value="GUANYLATE_CYCLASE_1"/>
    <property type="match status" value="1"/>
</dbReference>